<feature type="domain" description="DUF4376" evidence="1">
    <location>
        <begin position="82"/>
        <end position="179"/>
    </location>
</feature>
<dbReference type="InterPro" id="IPR025484">
    <property type="entry name" value="DUF4376"/>
</dbReference>
<name>A0A3R1AIJ9_SALET</name>
<reference evidence="2" key="1">
    <citation type="submission" date="2018-09" db="EMBL/GenBank/DDBJ databases">
        <authorList>
            <person name="Ashton P.M."/>
            <person name="Dallman T."/>
            <person name="Nair S."/>
            <person name="De Pinna E."/>
            <person name="Peters T."/>
            <person name="Grant K."/>
        </authorList>
    </citation>
    <scope>NUCLEOTIDE SEQUENCE [LARGE SCALE GENOMIC DNA]</scope>
    <source>
        <strain evidence="2">598938</strain>
    </source>
</reference>
<organism evidence="2">
    <name type="scientific">Salmonella enterica I</name>
    <dbReference type="NCBI Taxonomy" id="59201"/>
    <lineage>
        <taxon>Bacteria</taxon>
        <taxon>Pseudomonadati</taxon>
        <taxon>Pseudomonadota</taxon>
        <taxon>Gammaproteobacteria</taxon>
        <taxon>Enterobacterales</taxon>
        <taxon>Enterobacteriaceae</taxon>
        <taxon>Salmonella</taxon>
    </lineage>
</organism>
<dbReference type="EMBL" id="RVVJ01000046">
    <property type="protein sequence ID" value="MML56571.1"/>
    <property type="molecule type" value="Genomic_DNA"/>
</dbReference>
<evidence type="ECO:0000313" key="2">
    <source>
        <dbReference type="EMBL" id="MML56571.1"/>
    </source>
</evidence>
<accession>A0A3R1AIJ9</accession>
<proteinExistence type="predicted"/>
<dbReference type="Proteomes" id="UP000885348">
    <property type="component" value="Unassembled WGS sequence"/>
</dbReference>
<sequence>MMYAKVINNTVIEWPVTETQIINRGESPDSYTAITDAPRPQCDEEMQYVREAPPKIIDGVLTRQFDVRTKPRNEIVNILTGKLADIRYQREVSGIELDGMKILTDRGSQAQLSGAYQSLASGLITQTDWKAADGWMTVTKEQIEPVARAVAAHVARCFSAEKAVSEKIQNVASPESIDVTGEFEKAMQD</sequence>
<comment type="caution">
    <text evidence="2">The sequence shown here is derived from an EMBL/GenBank/DDBJ whole genome shotgun (WGS) entry which is preliminary data.</text>
</comment>
<protein>
    <submittedName>
        <fullName evidence="2">DUF4376 domain-containing protein</fullName>
    </submittedName>
</protein>
<evidence type="ECO:0000259" key="1">
    <source>
        <dbReference type="Pfam" id="PF14301"/>
    </source>
</evidence>
<gene>
    <name evidence="2" type="ORF">D7N80_25480</name>
</gene>
<dbReference type="AlphaFoldDB" id="A0A3R1AIJ9"/>
<dbReference type="Pfam" id="PF14301">
    <property type="entry name" value="DUF4376"/>
    <property type="match status" value="1"/>
</dbReference>